<dbReference type="EMBL" id="BMAT01001914">
    <property type="protein sequence ID" value="GFR95373.1"/>
    <property type="molecule type" value="Genomic_DNA"/>
</dbReference>
<dbReference type="GO" id="GO:0030246">
    <property type="term" value="F:carbohydrate binding"/>
    <property type="evidence" value="ECO:0007669"/>
    <property type="project" value="UniProtKB-UniRule"/>
</dbReference>
<dbReference type="Proteomes" id="UP000762676">
    <property type="component" value="Unassembled WGS sequence"/>
</dbReference>
<feature type="chain" id="PRO_5043730338" description="Galectin" evidence="3">
    <location>
        <begin position="38"/>
        <end position="256"/>
    </location>
</feature>
<dbReference type="AlphaFoldDB" id="A0AAV4HE95"/>
<keyword evidence="3" id="KW-0732">Signal</keyword>
<comment type="caution">
    <text evidence="5">The sequence shown here is derived from an EMBL/GenBank/DDBJ whole genome shotgun (WGS) entry which is preliminary data.</text>
</comment>
<evidence type="ECO:0000256" key="2">
    <source>
        <dbReference type="RuleBase" id="RU102079"/>
    </source>
</evidence>
<feature type="signal peptide" evidence="3">
    <location>
        <begin position="1"/>
        <end position="37"/>
    </location>
</feature>
<dbReference type="PROSITE" id="PS51304">
    <property type="entry name" value="GALECTIN"/>
    <property type="match status" value="1"/>
</dbReference>
<dbReference type="Pfam" id="PF00337">
    <property type="entry name" value="Gal-bind_lectin"/>
    <property type="match status" value="1"/>
</dbReference>
<evidence type="ECO:0000259" key="4">
    <source>
        <dbReference type="PROSITE" id="PS51304"/>
    </source>
</evidence>
<dbReference type="Gene3D" id="2.60.120.200">
    <property type="match status" value="1"/>
</dbReference>
<accession>A0AAV4HE95</accession>
<evidence type="ECO:0000313" key="6">
    <source>
        <dbReference type="Proteomes" id="UP000762676"/>
    </source>
</evidence>
<dbReference type="InterPro" id="IPR001079">
    <property type="entry name" value="Galectin_CRD"/>
</dbReference>
<sequence>MPTARNKLLKAQPGLRLLDCFLVICSISLLAPSSVSASCPSTLSFSSIVGYPTGQFCTFQAAPLVSCGIACVARRQCKAVYLSNCTEDGNCSCAFCDQLTDVNFTDTTSFVFFLKLHLIGENTTVVQLTGGLTIGHPLLITIDPLDPYLALYFHTGNSHTIALQLLINFWTQRVETSAKISSQWTAAYSRSFTPEFSFKMGQEIAVMCLITCAEKFDIFLDKVYFQSFYHQVPMDKITFLSMGSRFGLSKIVSVYR</sequence>
<keyword evidence="6" id="KW-1185">Reference proteome</keyword>
<reference evidence="5 6" key="1">
    <citation type="journal article" date="2021" name="Elife">
        <title>Chloroplast acquisition without the gene transfer in kleptoplastic sea slugs, Plakobranchus ocellatus.</title>
        <authorList>
            <person name="Maeda T."/>
            <person name="Takahashi S."/>
            <person name="Yoshida T."/>
            <person name="Shimamura S."/>
            <person name="Takaki Y."/>
            <person name="Nagai Y."/>
            <person name="Toyoda A."/>
            <person name="Suzuki Y."/>
            <person name="Arimoto A."/>
            <person name="Ishii H."/>
            <person name="Satoh N."/>
            <person name="Nishiyama T."/>
            <person name="Hasebe M."/>
            <person name="Maruyama T."/>
            <person name="Minagawa J."/>
            <person name="Obokata J."/>
            <person name="Shigenobu S."/>
        </authorList>
    </citation>
    <scope>NUCLEOTIDE SEQUENCE [LARGE SCALE GENOMIC DNA]</scope>
</reference>
<dbReference type="SUPFAM" id="SSF49899">
    <property type="entry name" value="Concanavalin A-like lectins/glucanases"/>
    <property type="match status" value="1"/>
</dbReference>
<protein>
    <recommendedName>
        <fullName evidence="2">Galectin</fullName>
    </recommendedName>
</protein>
<gene>
    <name evidence="5" type="ORF">ElyMa_000942500</name>
</gene>
<dbReference type="SMART" id="SM00908">
    <property type="entry name" value="Gal-bind_lectin"/>
    <property type="match status" value="1"/>
</dbReference>
<proteinExistence type="predicted"/>
<evidence type="ECO:0000256" key="1">
    <source>
        <dbReference type="ARBA" id="ARBA00022734"/>
    </source>
</evidence>
<organism evidence="5 6">
    <name type="scientific">Elysia marginata</name>
    <dbReference type="NCBI Taxonomy" id="1093978"/>
    <lineage>
        <taxon>Eukaryota</taxon>
        <taxon>Metazoa</taxon>
        <taxon>Spiralia</taxon>
        <taxon>Lophotrochozoa</taxon>
        <taxon>Mollusca</taxon>
        <taxon>Gastropoda</taxon>
        <taxon>Heterobranchia</taxon>
        <taxon>Euthyneura</taxon>
        <taxon>Panpulmonata</taxon>
        <taxon>Sacoglossa</taxon>
        <taxon>Placobranchoidea</taxon>
        <taxon>Plakobranchidae</taxon>
        <taxon>Elysia</taxon>
    </lineage>
</organism>
<evidence type="ECO:0000313" key="5">
    <source>
        <dbReference type="EMBL" id="GFR95373.1"/>
    </source>
</evidence>
<evidence type="ECO:0000256" key="3">
    <source>
        <dbReference type="SAM" id="SignalP"/>
    </source>
</evidence>
<feature type="domain" description="Galectin" evidence="4">
    <location>
        <begin position="124"/>
        <end position="256"/>
    </location>
</feature>
<dbReference type="InterPro" id="IPR013320">
    <property type="entry name" value="ConA-like_dom_sf"/>
</dbReference>
<keyword evidence="1 2" id="KW-0430">Lectin</keyword>
<name>A0AAV4HE95_9GAST</name>